<dbReference type="PANTHER" id="PTHR43725">
    <property type="entry name" value="UDP-GLUCOSE 4-EPIMERASE"/>
    <property type="match status" value="1"/>
</dbReference>
<gene>
    <name evidence="10" type="ORF">Cvel_33611</name>
</gene>
<comment type="pathway">
    <text evidence="3 8">Carbohydrate metabolism; galactose metabolism.</text>
</comment>
<comment type="catalytic activity">
    <reaction evidence="1 8">
        <text>UDP-alpha-D-glucose = UDP-alpha-D-galactose</text>
        <dbReference type="Rhea" id="RHEA:22168"/>
        <dbReference type="ChEBI" id="CHEBI:58885"/>
        <dbReference type="ChEBI" id="CHEBI:66914"/>
        <dbReference type="EC" id="5.1.3.2"/>
    </reaction>
</comment>
<dbReference type="NCBIfam" id="TIGR01179">
    <property type="entry name" value="galE"/>
    <property type="match status" value="1"/>
</dbReference>
<comment type="cofactor">
    <cofactor evidence="2 8">
        <name>NAD(+)</name>
        <dbReference type="ChEBI" id="CHEBI:57540"/>
    </cofactor>
</comment>
<evidence type="ECO:0000256" key="1">
    <source>
        <dbReference type="ARBA" id="ARBA00000083"/>
    </source>
</evidence>
<keyword evidence="6" id="KW-0299">Galactose metabolism</keyword>
<evidence type="ECO:0000256" key="8">
    <source>
        <dbReference type="RuleBase" id="RU366046"/>
    </source>
</evidence>
<dbReference type="InterPro" id="IPR005886">
    <property type="entry name" value="UDP_G4E"/>
</dbReference>
<evidence type="ECO:0000256" key="2">
    <source>
        <dbReference type="ARBA" id="ARBA00001911"/>
    </source>
</evidence>
<dbReference type="GO" id="GO:0006012">
    <property type="term" value="P:galactose metabolic process"/>
    <property type="evidence" value="ECO:0007669"/>
    <property type="project" value="UniProtKB-UniPathway"/>
</dbReference>
<dbReference type="EMBL" id="CDMZ01004389">
    <property type="protein sequence ID" value="CEM49621.1"/>
    <property type="molecule type" value="Genomic_DNA"/>
</dbReference>
<dbReference type="Gene3D" id="3.40.50.720">
    <property type="entry name" value="NAD(P)-binding Rossmann-like Domain"/>
    <property type="match status" value="1"/>
</dbReference>
<organism evidence="10">
    <name type="scientific">Chromera velia CCMP2878</name>
    <dbReference type="NCBI Taxonomy" id="1169474"/>
    <lineage>
        <taxon>Eukaryota</taxon>
        <taxon>Sar</taxon>
        <taxon>Alveolata</taxon>
        <taxon>Colpodellida</taxon>
        <taxon>Chromeraceae</taxon>
        <taxon>Chromera</taxon>
    </lineage>
</organism>
<evidence type="ECO:0000256" key="4">
    <source>
        <dbReference type="ARBA" id="ARBA00013189"/>
    </source>
</evidence>
<dbReference type="AlphaFoldDB" id="A0A0G4HYL5"/>
<evidence type="ECO:0000256" key="3">
    <source>
        <dbReference type="ARBA" id="ARBA00004947"/>
    </source>
</evidence>
<dbReference type="Gene3D" id="3.90.25.10">
    <property type="entry name" value="UDP-galactose 4-epimerase, domain 1"/>
    <property type="match status" value="1"/>
</dbReference>
<dbReference type="EC" id="5.1.3.2" evidence="4 8"/>
<keyword evidence="8" id="KW-0119">Carbohydrate metabolism</keyword>
<dbReference type="PANTHER" id="PTHR43725:SF47">
    <property type="entry name" value="UDP-GLUCOSE 4-EPIMERASE"/>
    <property type="match status" value="1"/>
</dbReference>
<reference evidence="10" key="1">
    <citation type="submission" date="2014-11" db="EMBL/GenBank/DDBJ databases">
        <authorList>
            <person name="Otto D Thomas"/>
            <person name="Naeem Raeece"/>
        </authorList>
    </citation>
    <scope>NUCLEOTIDE SEQUENCE</scope>
</reference>
<dbReference type="CDD" id="cd05247">
    <property type="entry name" value="UDP_G4E_1_SDR_e"/>
    <property type="match status" value="1"/>
</dbReference>
<sequence>MPGGGKHILCTGGAGYIGSHTVIRLLEHGYEVSIMDDLSNTSDKVIGRLKEITGKDVPLHVINLLDFDKVKDYFKSNKVDGVIHFAAKKAVGESVAKPLMYYENNVAGTVNLLKAMVENNCKCIVFSSSATVYKPSETPLTETAELGASNPYGQTKLMMEQVLTDLHTSDKNWKVSILRYFNPVGAHPSGRIGESPEVPANLLPFIQQVAVGRKKELSVFGNDWPTVDGTGVRDYLHVEDLAEGHVKALDKLFAEPEGCCLVHNLGTGRGYSVLELVTAFEKASGKKIPYTIVGRRPGDLASVIADPKKANEELKWKAVKTIE</sequence>
<dbReference type="InterPro" id="IPR001509">
    <property type="entry name" value="Epimerase_deHydtase"/>
</dbReference>
<keyword evidence="5 8" id="KW-0520">NAD</keyword>
<dbReference type="UniPathway" id="UPA00214"/>
<dbReference type="Pfam" id="PF01370">
    <property type="entry name" value="Epimerase"/>
    <property type="match status" value="1"/>
</dbReference>
<protein>
    <recommendedName>
        <fullName evidence="4 8">UDP-glucose 4-epimerase</fullName>
        <ecNumber evidence="4 8">5.1.3.2</ecNumber>
    </recommendedName>
</protein>
<proteinExistence type="inferred from homology"/>
<evidence type="ECO:0000256" key="5">
    <source>
        <dbReference type="ARBA" id="ARBA00023027"/>
    </source>
</evidence>
<feature type="domain" description="NAD-dependent epimerase/dehydratase" evidence="9">
    <location>
        <begin position="8"/>
        <end position="255"/>
    </location>
</feature>
<name>A0A0G4HYL5_9ALVE</name>
<accession>A0A0G4HYL5</accession>
<comment type="subunit">
    <text evidence="8">Homodimer.</text>
</comment>
<dbReference type="PhylomeDB" id="A0A0G4HYL5"/>
<dbReference type="GO" id="GO:0003978">
    <property type="term" value="F:UDP-glucose 4-epimerase activity"/>
    <property type="evidence" value="ECO:0007669"/>
    <property type="project" value="UniProtKB-UniRule"/>
</dbReference>
<dbReference type="VEuPathDB" id="CryptoDB:Cvel_33611"/>
<keyword evidence="7 8" id="KW-0413">Isomerase</keyword>
<dbReference type="GO" id="GO:0005829">
    <property type="term" value="C:cytosol"/>
    <property type="evidence" value="ECO:0007669"/>
    <property type="project" value="TreeGrafter"/>
</dbReference>
<dbReference type="InterPro" id="IPR036291">
    <property type="entry name" value="NAD(P)-bd_dom_sf"/>
</dbReference>
<evidence type="ECO:0000256" key="6">
    <source>
        <dbReference type="ARBA" id="ARBA00023144"/>
    </source>
</evidence>
<comment type="similarity">
    <text evidence="8">Belongs to the NAD(P)-dependent epimerase/dehydratase family.</text>
</comment>
<evidence type="ECO:0000256" key="7">
    <source>
        <dbReference type="ARBA" id="ARBA00023235"/>
    </source>
</evidence>
<dbReference type="SUPFAM" id="SSF51735">
    <property type="entry name" value="NAD(P)-binding Rossmann-fold domains"/>
    <property type="match status" value="1"/>
</dbReference>
<evidence type="ECO:0000313" key="10">
    <source>
        <dbReference type="EMBL" id="CEM49621.1"/>
    </source>
</evidence>
<evidence type="ECO:0000259" key="9">
    <source>
        <dbReference type="Pfam" id="PF01370"/>
    </source>
</evidence>